<keyword evidence="2" id="KW-1185">Reference proteome</keyword>
<evidence type="ECO:0000313" key="1">
    <source>
        <dbReference type="EMBL" id="QDH19548.1"/>
    </source>
</evidence>
<dbReference type="AlphaFoldDB" id="A0A4Y6USD3"/>
<dbReference type="RefSeq" id="WP_141445937.1">
    <property type="nucleotide sequence ID" value="NZ_CP041217.1"/>
</dbReference>
<name>A0A4Y6USD3_SACBS</name>
<proteinExistence type="predicted"/>
<dbReference type="OrthoDB" id="2587776at2"/>
<dbReference type="Proteomes" id="UP000316968">
    <property type="component" value="Chromosome"/>
</dbReference>
<evidence type="ECO:0000313" key="2">
    <source>
        <dbReference type="Proteomes" id="UP000316968"/>
    </source>
</evidence>
<sequence length="139" mass="16000">MSSFDYQKSTLTKYRKGTSDDPYIDITETKTVVNGQIQLNEIPASSTKVRISGMFELPQTNKNPLKENEYRVDYNESIVSFHASRENQSMTSTYKGRGNHYVAASRVWTQENNGEVVKTLRRYKILSMQVVLHLIVSRD</sequence>
<protein>
    <submittedName>
        <fullName evidence="1">Uncharacterized protein</fullName>
    </submittedName>
</protein>
<dbReference type="KEGG" id="saca:FFV09_00960"/>
<accession>A0A4Y6USD3</accession>
<organism evidence="1 2">
    <name type="scientific">Saccharibacillus brassicae</name>
    <dbReference type="NCBI Taxonomy" id="2583377"/>
    <lineage>
        <taxon>Bacteria</taxon>
        <taxon>Bacillati</taxon>
        <taxon>Bacillota</taxon>
        <taxon>Bacilli</taxon>
        <taxon>Bacillales</taxon>
        <taxon>Paenibacillaceae</taxon>
        <taxon>Saccharibacillus</taxon>
    </lineage>
</organism>
<reference evidence="1 2" key="1">
    <citation type="submission" date="2019-06" db="EMBL/GenBank/DDBJ databases">
        <title>Saccharibacillus brassicae sp. nov., an endophytic bacterium isolated from Chinese cabbage seeds (Brassica pekinensis).</title>
        <authorList>
            <person name="Jiang L."/>
            <person name="Lee J."/>
            <person name="Kim S.W."/>
        </authorList>
    </citation>
    <scope>NUCLEOTIDE SEQUENCE [LARGE SCALE GENOMIC DNA]</scope>
    <source>
        <strain evidence="2">KCTC 43072 / ATSA2</strain>
    </source>
</reference>
<dbReference type="EMBL" id="CP041217">
    <property type="protein sequence ID" value="QDH19548.1"/>
    <property type="molecule type" value="Genomic_DNA"/>
</dbReference>
<gene>
    <name evidence="1" type="ORF">FFV09_00960</name>
</gene>